<dbReference type="Proteomes" id="UP000244722">
    <property type="component" value="Unassembled WGS sequence"/>
</dbReference>
<evidence type="ECO:0000313" key="5">
    <source>
        <dbReference type="Proteomes" id="UP000244722"/>
    </source>
</evidence>
<keyword evidence="2" id="KW-0472">Membrane</keyword>
<accession>A0A2T6ZJC9</accession>
<keyword evidence="2" id="KW-0812">Transmembrane</keyword>
<feature type="chain" id="PRO_5015624320" description="GPI anchored serine-threonine rich protein" evidence="3">
    <location>
        <begin position="23"/>
        <end position="272"/>
    </location>
</feature>
<evidence type="ECO:0000313" key="4">
    <source>
        <dbReference type="EMBL" id="PUU75583.1"/>
    </source>
</evidence>
<evidence type="ECO:0000256" key="1">
    <source>
        <dbReference type="SAM" id="MobiDB-lite"/>
    </source>
</evidence>
<dbReference type="STRING" id="42251.A0A2T6ZJC9"/>
<gene>
    <name evidence="4" type="ORF">B9Z19DRAFT_1131086</name>
</gene>
<feature type="region of interest" description="Disordered" evidence="1">
    <location>
        <begin position="212"/>
        <end position="233"/>
    </location>
</feature>
<evidence type="ECO:0000256" key="3">
    <source>
        <dbReference type="SAM" id="SignalP"/>
    </source>
</evidence>
<dbReference type="EMBL" id="NESQ01000224">
    <property type="protein sequence ID" value="PUU75583.1"/>
    <property type="molecule type" value="Genomic_DNA"/>
</dbReference>
<name>A0A2T6ZJC9_TUBBO</name>
<protein>
    <recommendedName>
        <fullName evidence="6">GPI anchored serine-threonine rich protein</fullName>
    </recommendedName>
</protein>
<dbReference type="AlphaFoldDB" id="A0A2T6ZJC9"/>
<reference evidence="4 5" key="1">
    <citation type="submission" date="2017-04" db="EMBL/GenBank/DDBJ databases">
        <title>Draft genome sequence of Tuber borchii Vittad., a whitish edible truffle.</title>
        <authorList>
            <consortium name="DOE Joint Genome Institute"/>
            <person name="Murat C."/>
            <person name="Kuo A."/>
            <person name="Barry K.W."/>
            <person name="Clum A."/>
            <person name="Dockter R.B."/>
            <person name="Fauchery L."/>
            <person name="Iotti M."/>
            <person name="Kohler A."/>
            <person name="Labutti K."/>
            <person name="Lindquist E.A."/>
            <person name="Lipzen A."/>
            <person name="Ohm R.A."/>
            <person name="Wang M."/>
            <person name="Grigoriev I.V."/>
            <person name="Zambonelli A."/>
            <person name="Martin F.M."/>
        </authorList>
    </citation>
    <scope>NUCLEOTIDE SEQUENCE [LARGE SCALE GENOMIC DNA]</scope>
    <source>
        <strain evidence="4 5">Tbo3840</strain>
    </source>
</reference>
<proteinExistence type="predicted"/>
<feature type="transmembrane region" description="Helical" evidence="2">
    <location>
        <begin position="254"/>
        <end position="270"/>
    </location>
</feature>
<feature type="signal peptide" evidence="3">
    <location>
        <begin position="1"/>
        <end position="22"/>
    </location>
</feature>
<keyword evidence="2" id="KW-1133">Transmembrane helix</keyword>
<organism evidence="4 5">
    <name type="scientific">Tuber borchii</name>
    <name type="common">White truffle</name>
    <dbReference type="NCBI Taxonomy" id="42251"/>
    <lineage>
        <taxon>Eukaryota</taxon>
        <taxon>Fungi</taxon>
        <taxon>Dikarya</taxon>
        <taxon>Ascomycota</taxon>
        <taxon>Pezizomycotina</taxon>
        <taxon>Pezizomycetes</taxon>
        <taxon>Pezizales</taxon>
        <taxon>Tuberaceae</taxon>
        <taxon>Tuber</taxon>
    </lineage>
</organism>
<evidence type="ECO:0008006" key="6">
    <source>
        <dbReference type="Google" id="ProtNLM"/>
    </source>
</evidence>
<dbReference type="OrthoDB" id="2414008at2759"/>
<evidence type="ECO:0000256" key="2">
    <source>
        <dbReference type="SAM" id="Phobius"/>
    </source>
</evidence>
<keyword evidence="3" id="KW-0732">Signal</keyword>
<keyword evidence="5" id="KW-1185">Reference proteome</keyword>
<sequence>MKNSAQLYLYLLAVLMVGQSLAANMTPHLFVRRAHVISGPEASGLEKRKIACPITDFMCPGGGYCCPFGTTCEPGAMCGGASCGVGSTPCGDSCCNAGFACQGPNKPCLKTIGGGSIPTIPGNTIVSSSTLTIPGNTIVSSSTSTIPGNTLISSSTPTIPGNTLVSSSTSTIPGNTLVSSSTTTIPTTKAVTSGTTILNTYTIPIKPTSTIANSVPTPPSMTPGGYSSNSTAPPNANSSSIAIIPIGGGNSLKPGAWLGALGAVFFFAFFHM</sequence>
<comment type="caution">
    <text evidence="4">The sequence shown here is derived from an EMBL/GenBank/DDBJ whole genome shotgun (WGS) entry which is preliminary data.</text>
</comment>